<dbReference type="InterPro" id="IPR005875">
    <property type="entry name" value="PurK"/>
</dbReference>
<dbReference type="GO" id="GO:0006189">
    <property type="term" value="P:'de novo' IMP biosynthetic process"/>
    <property type="evidence" value="ECO:0007669"/>
    <property type="project" value="UniProtKB-UniRule"/>
</dbReference>
<dbReference type="InterPro" id="IPR003135">
    <property type="entry name" value="ATP-grasp_carboxylate-amine"/>
</dbReference>
<keyword evidence="4 8" id="KW-0547">Nucleotide-binding</keyword>
<evidence type="ECO:0000259" key="10">
    <source>
        <dbReference type="PROSITE" id="PS50975"/>
    </source>
</evidence>
<dbReference type="eggNOG" id="COG0026">
    <property type="taxonomic scope" value="Bacteria"/>
</dbReference>
<dbReference type="Pfam" id="PF17769">
    <property type="entry name" value="PurK_C"/>
    <property type="match status" value="1"/>
</dbReference>
<feature type="binding site" evidence="8">
    <location>
        <begin position="268"/>
        <end position="269"/>
    </location>
    <ligand>
        <name>ATP</name>
        <dbReference type="ChEBI" id="CHEBI:30616"/>
    </ligand>
</feature>
<feature type="binding site" evidence="8">
    <location>
        <position position="148"/>
    </location>
    <ligand>
        <name>ATP</name>
        <dbReference type="ChEBI" id="CHEBI:30616"/>
    </ligand>
</feature>
<evidence type="ECO:0000256" key="3">
    <source>
        <dbReference type="ARBA" id="ARBA00022598"/>
    </source>
</evidence>
<comment type="catalytic activity">
    <reaction evidence="8 9">
        <text>5-amino-1-(5-phospho-beta-D-ribosyl)imidazole + hydrogencarbonate + ATP = 5-carboxyamino-1-(5-phospho-D-ribosyl)imidazole + ADP + phosphate + 2 H(+)</text>
        <dbReference type="Rhea" id="RHEA:19317"/>
        <dbReference type="ChEBI" id="CHEBI:15378"/>
        <dbReference type="ChEBI" id="CHEBI:17544"/>
        <dbReference type="ChEBI" id="CHEBI:30616"/>
        <dbReference type="ChEBI" id="CHEBI:43474"/>
        <dbReference type="ChEBI" id="CHEBI:58730"/>
        <dbReference type="ChEBI" id="CHEBI:137981"/>
        <dbReference type="ChEBI" id="CHEBI:456216"/>
        <dbReference type="EC" id="6.3.4.18"/>
    </reaction>
</comment>
<comment type="function">
    <text evidence="9">Catalyzes the ATP-dependent conversion of 5-aminoimidazole ribonucleotide (AIR) and HCO(3)- to N5-carboxyaminoimidazole ribonucleotide (N5-CAIR).</text>
</comment>
<evidence type="ECO:0000256" key="1">
    <source>
        <dbReference type="ARBA" id="ARBA00001936"/>
    </source>
</evidence>
<keyword evidence="12" id="KW-1185">Reference proteome</keyword>
<dbReference type="InterPro" id="IPR054350">
    <property type="entry name" value="PurT/PurK_preATP-grasp"/>
</dbReference>
<feature type="binding site" evidence="8">
    <location>
        <begin position="153"/>
        <end position="159"/>
    </location>
    <ligand>
        <name>ATP</name>
        <dbReference type="ChEBI" id="CHEBI:30616"/>
    </ligand>
</feature>
<evidence type="ECO:0000256" key="8">
    <source>
        <dbReference type="HAMAP-Rule" id="MF_01928"/>
    </source>
</evidence>
<dbReference type="HAMAP" id="MF_01928">
    <property type="entry name" value="PurK"/>
    <property type="match status" value="1"/>
</dbReference>
<dbReference type="NCBIfam" id="NF004676">
    <property type="entry name" value="PRK06019.1-2"/>
    <property type="match status" value="1"/>
</dbReference>
<evidence type="ECO:0000256" key="4">
    <source>
        <dbReference type="ARBA" id="ARBA00022741"/>
    </source>
</evidence>
<dbReference type="HOGENOM" id="CLU_011534_0_1_9"/>
<dbReference type="InterPro" id="IPR011761">
    <property type="entry name" value="ATP-grasp"/>
</dbReference>
<dbReference type="SUPFAM" id="SSF56059">
    <property type="entry name" value="Glutathione synthetase ATP-binding domain-like"/>
    <property type="match status" value="1"/>
</dbReference>
<accession>U4TSK7</accession>
<dbReference type="EC" id="6.3.4.18" evidence="8 9"/>
<keyword evidence="5 8" id="KW-0658">Purine biosynthesis</keyword>
<dbReference type="InterPro" id="IPR013815">
    <property type="entry name" value="ATP_grasp_subdomain_1"/>
</dbReference>
<dbReference type="SUPFAM" id="SSF52440">
    <property type="entry name" value="PreATP-grasp domain"/>
    <property type="match status" value="1"/>
</dbReference>
<comment type="function">
    <text evidence="8">Catalyzes the ATP-dependent conversion of 5-aminoimidazole ribonucleotide (AIR) and HCO(3)(-) to N5-carboxyaminoimidazole ribonucleotide (N5-CAIR).</text>
</comment>
<dbReference type="EMBL" id="KI271591">
    <property type="protein sequence ID" value="ERL64848.1"/>
    <property type="molecule type" value="Genomic_DNA"/>
</dbReference>
<dbReference type="SUPFAM" id="SSF51246">
    <property type="entry name" value="Rudiment single hybrid motif"/>
    <property type="match status" value="1"/>
</dbReference>
<dbReference type="PANTHER" id="PTHR11609:SF5">
    <property type="entry name" value="PHOSPHORIBOSYLAMINOIMIDAZOLE CARBOXYLASE"/>
    <property type="match status" value="1"/>
</dbReference>
<sequence>MSKQCFLPPATIGIVGGGQLGQMMALAAKAMGYRILVLDPTPNAPAGQVADEQIVAAYDDTAALLRLAQASDVLTYEFENVDLTTLRQAQQYAALPQGTELLAISRDRIREKTFLADNGLPVTPFASVPTAAALPAAIARIGYPAILKTTTGGYDGHGQQDVNSAADLPAAAALAAKTPCILEKRQAYTRELSIMVTRDGNGTVRCFPVVENRHAHHILHTTIAPAPRLGVDKQAAIQAMAARVANGLHLAGVLGIELFETPAGILVNELAPRPHNSGHYSIEACNFSQFAAHILSICGLPIPPITLRKPAVMRNLLGTDLTTAMTLWPAHPEWHFHDYGKAEIRPGRKMGHITVVAEEKQSLANLLASVTWEDNTTND</sequence>
<dbReference type="InterPro" id="IPR040686">
    <property type="entry name" value="PurK_C"/>
</dbReference>
<dbReference type="NCBIfam" id="NF004675">
    <property type="entry name" value="PRK06019.1-1"/>
    <property type="match status" value="1"/>
</dbReference>
<comment type="pathway">
    <text evidence="8 9">Purine metabolism; IMP biosynthesis via de novo pathway; 5-amino-1-(5-phospho-D-ribosyl)imidazole-4-carboxylate from 5-amino-1-(5-phospho-D-ribosyl)imidazole (N5-CAIR route): step 1/2.</text>
</comment>
<dbReference type="NCBIfam" id="NF004679">
    <property type="entry name" value="PRK06019.1-5"/>
    <property type="match status" value="1"/>
</dbReference>
<dbReference type="NCBIfam" id="TIGR01161">
    <property type="entry name" value="purK"/>
    <property type="match status" value="1"/>
</dbReference>
<keyword evidence="3 8" id="KW-0436">Ligase</keyword>
<dbReference type="InterPro" id="IPR016185">
    <property type="entry name" value="PreATP-grasp_dom_sf"/>
</dbReference>
<evidence type="ECO:0000256" key="5">
    <source>
        <dbReference type="ARBA" id="ARBA00022755"/>
    </source>
</evidence>
<comment type="subunit">
    <text evidence="8 9">Homodimer.</text>
</comment>
<evidence type="ECO:0000256" key="6">
    <source>
        <dbReference type="ARBA" id="ARBA00022840"/>
    </source>
</evidence>
<dbReference type="InterPro" id="IPR011054">
    <property type="entry name" value="Rudment_hybrid_motif"/>
</dbReference>
<dbReference type="Pfam" id="PF02222">
    <property type="entry name" value="ATP-grasp"/>
    <property type="match status" value="1"/>
</dbReference>
<feature type="binding site" evidence="8">
    <location>
        <position position="191"/>
    </location>
    <ligand>
        <name>ATP</name>
        <dbReference type="ChEBI" id="CHEBI:30616"/>
    </ligand>
</feature>
<protein>
    <recommendedName>
        <fullName evidence="8 9">N5-carboxyaminoimidazole ribonucleotide synthase</fullName>
        <shortName evidence="8 9">N5-CAIR synthase</shortName>
        <ecNumber evidence="8 9">6.3.4.18</ecNumber>
    </recommendedName>
    <alternativeName>
        <fullName evidence="8 9">5-(carboxyamino)imidazole ribonucleotide synthetase</fullName>
    </alternativeName>
</protein>
<dbReference type="Gene3D" id="3.30.1490.20">
    <property type="entry name" value="ATP-grasp fold, A domain"/>
    <property type="match status" value="1"/>
</dbReference>
<dbReference type="Gene3D" id="3.40.50.20">
    <property type="match status" value="1"/>
</dbReference>
<reference evidence="12" key="1">
    <citation type="journal article" date="2013" name="Genome Announc.">
        <title>Whole-Genome Sequencing of Lactobacillus shenzhenensis Strain LY-73T.</title>
        <authorList>
            <person name="Lin Z."/>
            <person name="Liu Z."/>
            <person name="Yang R."/>
            <person name="Zou Y."/>
            <person name="Wan D."/>
            <person name="Chen J."/>
            <person name="Guo M."/>
            <person name="Zhao J."/>
            <person name="Fang C."/>
            <person name="Yang R."/>
            <person name="Liu F."/>
        </authorList>
    </citation>
    <scope>NUCLEOTIDE SEQUENCE [LARGE SCALE GENOMIC DNA]</scope>
    <source>
        <strain evidence="12">LY-73</strain>
    </source>
</reference>
<dbReference type="FunFam" id="3.40.50.20:FF:000016">
    <property type="entry name" value="N5-carboxyaminoimidazole ribonucleotide synthase"/>
    <property type="match status" value="1"/>
</dbReference>
<evidence type="ECO:0000313" key="12">
    <source>
        <dbReference type="Proteomes" id="UP000030647"/>
    </source>
</evidence>
<comment type="cofactor">
    <cofactor evidence="1">
        <name>Mn(2+)</name>
        <dbReference type="ChEBI" id="CHEBI:29035"/>
    </cofactor>
</comment>
<keyword evidence="7" id="KW-0464">Manganese</keyword>
<comment type="cofactor">
    <cofactor evidence="2">
        <name>Mg(2+)</name>
        <dbReference type="ChEBI" id="CHEBI:18420"/>
    </cofactor>
</comment>
<dbReference type="GO" id="GO:0005524">
    <property type="term" value="F:ATP binding"/>
    <property type="evidence" value="ECO:0007669"/>
    <property type="project" value="UniProtKB-UniRule"/>
</dbReference>
<dbReference type="STRING" id="1231336.L248_0452"/>
<evidence type="ECO:0000256" key="7">
    <source>
        <dbReference type="ARBA" id="ARBA00023211"/>
    </source>
</evidence>
<evidence type="ECO:0000256" key="9">
    <source>
        <dbReference type="RuleBase" id="RU361200"/>
    </source>
</evidence>
<evidence type="ECO:0000313" key="11">
    <source>
        <dbReference type="EMBL" id="ERL64848.1"/>
    </source>
</evidence>
<feature type="binding site" evidence="8">
    <location>
        <position position="214"/>
    </location>
    <ligand>
        <name>ATP</name>
        <dbReference type="ChEBI" id="CHEBI:30616"/>
    </ligand>
</feature>
<dbReference type="FunFam" id="3.30.1490.20:FF:000015">
    <property type="entry name" value="N5-carboxyaminoimidazole ribonucleotide synthase"/>
    <property type="match status" value="1"/>
</dbReference>
<comment type="caution">
    <text evidence="8">Lacks conserved residue(s) required for the propagation of feature annotation.</text>
</comment>
<organism evidence="11 12">
    <name type="scientific">Schleiferilactobacillus shenzhenensis LY-73</name>
    <dbReference type="NCBI Taxonomy" id="1231336"/>
    <lineage>
        <taxon>Bacteria</taxon>
        <taxon>Bacillati</taxon>
        <taxon>Bacillota</taxon>
        <taxon>Bacilli</taxon>
        <taxon>Lactobacillales</taxon>
        <taxon>Lactobacillaceae</taxon>
        <taxon>Schleiferilactobacillus</taxon>
    </lineage>
</organism>
<dbReference type="GO" id="GO:0004638">
    <property type="term" value="F:phosphoribosylaminoimidazole carboxylase activity"/>
    <property type="evidence" value="ECO:0007669"/>
    <property type="project" value="InterPro"/>
</dbReference>
<name>U4TSK7_9LACO</name>
<evidence type="ECO:0000256" key="2">
    <source>
        <dbReference type="ARBA" id="ARBA00001946"/>
    </source>
</evidence>
<dbReference type="Pfam" id="PF22660">
    <property type="entry name" value="RS_preATP-grasp-like"/>
    <property type="match status" value="1"/>
</dbReference>
<proteinExistence type="inferred from homology"/>
<dbReference type="Gene3D" id="3.30.470.20">
    <property type="entry name" value="ATP-grasp fold, B domain"/>
    <property type="match status" value="1"/>
</dbReference>
<feature type="binding site" evidence="8">
    <location>
        <position position="108"/>
    </location>
    <ligand>
        <name>ATP</name>
        <dbReference type="ChEBI" id="CHEBI:30616"/>
    </ligand>
</feature>
<keyword evidence="6 8" id="KW-0067">ATP-binding</keyword>
<dbReference type="AlphaFoldDB" id="U4TSK7"/>
<dbReference type="Proteomes" id="UP000030647">
    <property type="component" value="Unassembled WGS sequence"/>
</dbReference>
<feature type="domain" description="ATP-grasp" evidence="10">
    <location>
        <begin position="112"/>
        <end position="298"/>
    </location>
</feature>
<dbReference type="PROSITE" id="PS50975">
    <property type="entry name" value="ATP_GRASP"/>
    <property type="match status" value="1"/>
</dbReference>
<dbReference type="UniPathway" id="UPA00074">
    <property type="reaction ID" value="UER00942"/>
</dbReference>
<gene>
    <name evidence="8 9 11" type="primary">purK</name>
    <name evidence="11" type="ORF">L248_0452</name>
</gene>
<dbReference type="GO" id="GO:0046872">
    <property type="term" value="F:metal ion binding"/>
    <property type="evidence" value="ECO:0007669"/>
    <property type="project" value="InterPro"/>
</dbReference>
<dbReference type="GO" id="GO:0034028">
    <property type="term" value="F:5-(carboxyamino)imidazole ribonucleotide synthase activity"/>
    <property type="evidence" value="ECO:0007669"/>
    <property type="project" value="UniProtKB-UniRule"/>
</dbReference>
<dbReference type="GO" id="GO:0005829">
    <property type="term" value="C:cytosol"/>
    <property type="evidence" value="ECO:0007669"/>
    <property type="project" value="TreeGrafter"/>
</dbReference>
<comment type="similarity">
    <text evidence="8 9">Belongs to the PurK/PurT family.</text>
</comment>
<dbReference type="PANTHER" id="PTHR11609">
    <property type="entry name" value="PURINE BIOSYNTHESIS PROTEIN 6/7, PUR6/7"/>
    <property type="match status" value="1"/>
</dbReference>